<dbReference type="RefSeq" id="WP_038260415.1">
    <property type="nucleotide sequence ID" value="NZ_CAWLVK010000030.1"/>
</dbReference>
<organism evidence="1 2">
    <name type="scientific">Xenorhabdus cabanillasii JM26</name>
    <dbReference type="NCBI Taxonomy" id="1427517"/>
    <lineage>
        <taxon>Bacteria</taxon>
        <taxon>Pseudomonadati</taxon>
        <taxon>Pseudomonadota</taxon>
        <taxon>Gammaproteobacteria</taxon>
        <taxon>Enterobacterales</taxon>
        <taxon>Morganellaceae</taxon>
        <taxon>Xenorhabdus</taxon>
    </lineage>
</organism>
<protein>
    <submittedName>
        <fullName evidence="1">Tail fiber protein</fullName>
    </submittedName>
</protein>
<reference evidence="1 2" key="1">
    <citation type="submission" date="2013-11" db="EMBL/GenBank/DDBJ databases">
        <title>Draft genome sequence and annotation of the entomopathogenic bacterium, Xenorhabdus cabanillasi strain JM26.</title>
        <authorList>
            <person name="Gualtieri M."/>
            <person name="Ogier J.C."/>
            <person name="Pages S."/>
            <person name="Givaudan A."/>
            <person name="Gaudriault S."/>
        </authorList>
    </citation>
    <scope>NUCLEOTIDE SEQUENCE [LARGE SCALE GENOMIC DNA]</scope>
    <source>
        <strain evidence="1 2">JM26</strain>
    </source>
</reference>
<gene>
    <name evidence="1" type="ORF">XCR1_1250014</name>
</gene>
<comment type="caution">
    <text evidence="1">The sequence shown here is derived from an EMBL/GenBank/DDBJ whole genome shotgun (WGS) entry which is preliminary data.</text>
</comment>
<proteinExistence type="predicted"/>
<name>W1IMW6_9GAMM</name>
<dbReference type="EMBL" id="CBXE010000030">
    <property type="protein sequence ID" value="CDL79837.1"/>
    <property type="molecule type" value="Genomic_DNA"/>
</dbReference>
<dbReference type="AlphaFoldDB" id="W1IMW6"/>
<dbReference type="OrthoDB" id="6448205at2"/>
<sequence length="117" mass="12350">MSQRAVTNIVAGNASIGINQQWRDVTSQRQGGVTYTNKTGRPIAVFVRTKTKLAEEPAALGIGGSVDGIQVAFNGSDYGGLKISLSVNFIVPAGANYVVNALLGHADNFVSSWVELR</sequence>
<accession>W1IMW6</accession>
<evidence type="ECO:0000313" key="2">
    <source>
        <dbReference type="Proteomes" id="UP000019197"/>
    </source>
</evidence>
<evidence type="ECO:0000313" key="1">
    <source>
        <dbReference type="EMBL" id="CDL79837.1"/>
    </source>
</evidence>
<dbReference type="Proteomes" id="UP000019197">
    <property type="component" value="Unassembled WGS sequence"/>
</dbReference>